<dbReference type="Gene3D" id="3.40.50.300">
    <property type="entry name" value="P-loop containing nucleotide triphosphate hydrolases"/>
    <property type="match status" value="2"/>
</dbReference>
<dbReference type="CDD" id="cd03221">
    <property type="entry name" value="ABCF_EF-3"/>
    <property type="match status" value="2"/>
</dbReference>
<dbReference type="InterPro" id="IPR051309">
    <property type="entry name" value="ABCF_ATPase"/>
</dbReference>
<dbReference type="PROSITE" id="PS00211">
    <property type="entry name" value="ABC_TRANSPORTER_1"/>
    <property type="match status" value="2"/>
</dbReference>
<evidence type="ECO:0000313" key="5">
    <source>
        <dbReference type="EMBL" id="TXK60822.1"/>
    </source>
</evidence>
<evidence type="ECO:0000256" key="1">
    <source>
        <dbReference type="ARBA" id="ARBA00022741"/>
    </source>
</evidence>
<dbReference type="Gene3D" id="1.10.287.380">
    <property type="entry name" value="Valyl-tRNA synthetase, C-terminal domain"/>
    <property type="match status" value="1"/>
</dbReference>
<reference evidence="5 6" key="1">
    <citation type="submission" date="2019-08" db="EMBL/GenBank/DDBJ databases">
        <title>Rapid identification of Enteric Bacteria from Whole Genome Sequences (WGS) using Average Nucleotide Identity (ANI).</title>
        <authorList>
            <person name="Lane C."/>
        </authorList>
    </citation>
    <scope>NUCLEOTIDE SEQUENCE [LARGE SCALE GENOMIC DNA]</scope>
    <source>
        <strain evidence="5 6">D4984</strain>
    </source>
</reference>
<dbReference type="SMART" id="SM00382">
    <property type="entry name" value="AAA"/>
    <property type="match status" value="2"/>
</dbReference>
<keyword evidence="3" id="KW-0175">Coiled coil</keyword>
<evidence type="ECO:0000256" key="2">
    <source>
        <dbReference type="ARBA" id="ARBA00022840"/>
    </source>
</evidence>
<evidence type="ECO:0000313" key="6">
    <source>
        <dbReference type="Proteomes" id="UP000321317"/>
    </source>
</evidence>
<dbReference type="InterPro" id="IPR027417">
    <property type="entry name" value="P-loop_NTPase"/>
</dbReference>
<dbReference type="InterPro" id="IPR017871">
    <property type="entry name" value="ABC_transporter-like_CS"/>
</dbReference>
<organism evidence="5 6">
    <name type="scientific">Campylobacter helveticus</name>
    <dbReference type="NCBI Taxonomy" id="28898"/>
    <lineage>
        <taxon>Bacteria</taxon>
        <taxon>Pseudomonadati</taxon>
        <taxon>Campylobacterota</taxon>
        <taxon>Epsilonproteobacteria</taxon>
        <taxon>Campylobacterales</taxon>
        <taxon>Campylobacteraceae</taxon>
        <taxon>Campylobacter</taxon>
    </lineage>
</organism>
<dbReference type="PROSITE" id="PS50893">
    <property type="entry name" value="ABC_TRANSPORTER_2"/>
    <property type="match status" value="2"/>
</dbReference>
<feature type="domain" description="ABC transporter" evidence="4">
    <location>
        <begin position="331"/>
        <end position="548"/>
    </location>
</feature>
<dbReference type="InterPro" id="IPR032781">
    <property type="entry name" value="ABC_tran_Xtn"/>
</dbReference>
<comment type="caution">
    <text evidence="5">The sequence shown here is derived from an EMBL/GenBank/DDBJ whole genome shotgun (WGS) entry which is preliminary data.</text>
</comment>
<dbReference type="Proteomes" id="UP000321317">
    <property type="component" value="Unassembled WGS sequence"/>
</dbReference>
<dbReference type="Pfam" id="PF12848">
    <property type="entry name" value="ABC_tran_Xtn"/>
    <property type="match status" value="1"/>
</dbReference>
<keyword evidence="1" id="KW-0547">Nucleotide-binding</keyword>
<dbReference type="PANTHER" id="PTHR42855">
    <property type="entry name" value="ABC TRANSPORTER ATP-BINDING SUBUNIT"/>
    <property type="match status" value="1"/>
</dbReference>
<dbReference type="EMBL" id="VRMA01000002">
    <property type="protein sequence ID" value="TXK60822.1"/>
    <property type="molecule type" value="Genomic_DNA"/>
</dbReference>
<dbReference type="InterPro" id="IPR003593">
    <property type="entry name" value="AAA+_ATPase"/>
</dbReference>
<accession>A0ABY3L465</accession>
<dbReference type="InterPro" id="IPR032524">
    <property type="entry name" value="ABC_tran_C"/>
</dbReference>
<dbReference type="InterPro" id="IPR003439">
    <property type="entry name" value="ABC_transporter-like_ATP-bd"/>
</dbReference>
<dbReference type="InterPro" id="IPR037118">
    <property type="entry name" value="Val-tRNA_synth_C_sf"/>
</dbReference>
<feature type="coiled-coil region" evidence="3">
    <location>
        <begin position="84"/>
        <end position="114"/>
    </location>
</feature>
<evidence type="ECO:0000259" key="4">
    <source>
        <dbReference type="PROSITE" id="PS50893"/>
    </source>
</evidence>
<protein>
    <submittedName>
        <fullName evidence="5">ABC-F family ATP-binding cassette domain-containing protein</fullName>
    </submittedName>
</protein>
<feature type="domain" description="ABC transporter" evidence="4">
    <location>
        <begin position="1"/>
        <end position="255"/>
    </location>
</feature>
<gene>
    <name evidence="5" type="ORF">FVD16_00080</name>
</gene>
<dbReference type="GO" id="GO:0005524">
    <property type="term" value="F:ATP binding"/>
    <property type="evidence" value="ECO:0007669"/>
    <property type="project" value="UniProtKB-KW"/>
</dbReference>
<dbReference type="Pfam" id="PF16326">
    <property type="entry name" value="ABC_tran_CTD"/>
    <property type="match status" value="1"/>
</dbReference>
<sequence length="639" mass="73810">MALIDIIEANKKFGEKIVLDNVSFSINENEKIAIIGKNGEGKSTLLKALLGTLSLDSGRIVKQNNKSIALLSQNVNFDVNLSVKEAIEKELNEIYEALQNYEKLQNALEKSQDKSLLNEMDSVINFIESKDAWNIDNKIMRYLKEFKLEPYQNRNLSTLSGGEIRRVGLCILLLKNPDILLLDEPTNHLDVYMCSFLENLLKNSKMCVVFISHDRYFIDEVAQKCIEIEEGKIRIFKGGYTQYLEKKTELLASLSKSHETLLKQLKNEEEWLRRGVKARLKRNEGRKERLFKMRELAKKNPSEIKKIKLEITRANLNFNQQQSINRKKMLFELKNLSLSFGTKKLFSNFNARILQGERIGIVGRNGSGKSSFLKLLLGEIEAESGEIKKGDLKIGYFDQARNFIDENKSLVEIFCPNGGDRVEVRGKNMHIFGYLKSFLFPKEFLDKSVSLLSGGEKNRLALALLFTKEYDVLILDEPTNDLDIATINILEEYLQNFEGAILLVSHDRYFVDKIATKIYAFENGTIEALHIPYTQYLENEQELKEFDELLKLEKKSPNSKEKTSKKLSYKENEILQKHPEKIEQLENEIKELQNALSNPKIYEEFGIQNLYEKLEKSQKSLEKLEDEYFAVLEKSEREA</sequence>
<dbReference type="RefSeq" id="WP_139018027.1">
    <property type="nucleotide sequence ID" value="NZ_CAUWMG010000043.1"/>
</dbReference>
<evidence type="ECO:0000256" key="3">
    <source>
        <dbReference type="SAM" id="Coils"/>
    </source>
</evidence>
<keyword evidence="2 5" id="KW-0067">ATP-binding</keyword>
<name>A0ABY3L465_9BACT</name>
<dbReference type="Pfam" id="PF00005">
    <property type="entry name" value="ABC_tran"/>
    <property type="match status" value="2"/>
</dbReference>
<dbReference type="SUPFAM" id="SSF52540">
    <property type="entry name" value="P-loop containing nucleoside triphosphate hydrolases"/>
    <property type="match status" value="2"/>
</dbReference>
<dbReference type="NCBIfam" id="NF000355">
    <property type="entry name" value="ribo_prot_ABC_F"/>
    <property type="match status" value="1"/>
</dbReference>
<keyword evidence="6" id="KW-1185">Reference proteome</keyword>
<feature type="coiled-coil region" evidence="3">
    <location>
        <begin position="575"/>
        <end position="634"/>
    </location>
</feature>
<dbReference type="PANTHER" id="PTHR42855:SF1">
    <property type="entry name" value="ABC TRANSPORTER DOMAIN-CONTAINING PROTEIN"/>
    <property type="match status" value="1"/>
</dbReference>
<proteinExistence type="predicted"/>